<dbReference type="PIRSF" id="PIRSF006278">
    <property type="entry name" value="ACCD_DCysDesulf"/>
    <property type="match status" value="1"/>
</dbReference>
<dbReference type="AlphaFoldDB" id="A0A6L6GE46"/>
<feature type="modified residue" description="N6-(pyridoxal phosphate)lysine" evidence="5">
    <location>
        <position position="37"/>
    </location>
</feature>
<reference evidence="7 10" key="2">
    <citation type="submission" date="2023-11" db="EMBL/GenBank/DDBJ databases">
        <title>The common occurrence of Acinetobacte faecalis in cattle feces and its emended description.</title>
        <authorList>
            <person name="Kyselkova M."/>
            <person name="Xanthopoulou K."/>
            <person name="Shestivska V."/>
            <person name="Spanelova P."/>
            <person name="Maixnerova M."/>
            <person name="Higgins P.G."/>
            <person name="Nemec A."/>
        </authorList>
    </citation>
    <scope>NUCLEOTIDE SEQUENCE [LARGE SCALE GENOMIC DNA]</scope>
    <source>
        <strain evidence="7 10">ANC 7483</strain>
    </source>
</reference>
<evidence type="ECO:0000313" key="9">
    <source>
        <dbReference type="Proteomes" id="UP000473854"/>
    </source>
</evidence>
<organism evidence="8 9">
    <name type="scientific">Acinetobacter faecalis</name>
    <dbReference type="NCBI Taxonomy" id="2665161"/>
    <lineage>
        <taxon>Bacteria</taxon>
        <taxon>Pseudomonadati</taxon>
        <taxon>Pseudomonadota</taxon>
        <taxon>Gammaproteobacteria</taxon>
        <taxon>Moraxellales</taxon>
        <taxon>Moraxellaceae</taxon>
        <taxon>Acinetobacter</taxon>
    </lineage>
</organism>
<name>A0A6L6GE46_9GAMM</name>
<dbReference type="RefSeq" id="WP_154772536.1">
    <property type="nucleotide sequence ID" value="NZ_JAXHPL010000001.1"/>
</dbReference>
<dbReference type="InterPro" id="IPR027278">
    <property type="entry name" value="ACCD_DCysDesulf"/>
</dbReference>
<evidence type="ECO:0000313" key="8">
    <source>
        <dbReference type="EMBL" id="MTD10922.1"/>
    </source>
</evidence>
<gene>
    <name evidence="8" type="ORF">GIX10_05600</name>
    <name evidence="7" type="ORF">SKM51_00125</name>
</gene>
<dbReference type="SUPFAM" id="SSF53686">
    <property type="entry name" value="Tryptophan synthase beta subunit-like PLP-dependent enzymes"/>
    <property type="match status" value="1"/>
</dbReference>
<accession>A0A6L6GE46</accession>
<evidence type="ECO:0000256" key="4">
    <source>
        <dbReference type="PIRSR" id="PIRSR006278-1"/>
    </source>
</evidence>
<dbReference type="PANTHER" id="PTHR43780">
    <property type="entry name" value="1-AMINOCYCLOPROPANE-1-CARBOXYLATE DEAMINASE-RELATED"/>
    <property type="match status" value="1"/>
</dbReference>
<dbReference type="Pfam" id="PF00291">
    <property type="entry name" value="PALP"/>
    <property type="match status" value="1"/>
</dbReference>
<dbReference type="Proteomes" id="UP000473854">
    <property type="component" value="Unassembled WGS sequence"/>
</dbReference>
<evidence type="ECO:0000259" key="6">
    <source>
        <dbReference type="Pfam" id="PF00291"/>
    </source>
</evidence>
<dbReference type="Gene3D" id="3.40.50.1100">
    <property type="match status" value="2"/>
</dbReference>
<dbReference type="GO" id="GO:0019148">
    <property type="term" value="F:D-cysteine desulfhydrase activity"/>
    <property type="evidence" value="ECO:0007669"/>
    <property type="project" value="TreeGrafter"/>
</dbReference>
<comment type="cofactor">
    <cofactor evidence="1">
        <name>pyridoxal 5'-phosphate</name>
        <dbReference type="ChEBI" id="CHEBI:597326"/>
    </cofactor>
</comment>
<sequence>MFNEIAENIPEQHISMHGVSITIKRLDLVHPAISGNKFFKLKYNFIEAKNLGYSGVLTFGGAFSNHIAATAFAAHQFGFKSVGIIRGEELANKPLNHTLKTAQEFGMQLKFISREQYRLKDSSEFLANLKQQYPNYYIIPEGGTNDLAIQGCKEILTEPNKHNFDLICCAVGTGGTITGIIESSAEHQKILGFSALKGDFLTQEVQTKTQKNNWQITDEFCCGGYAKTTPELLAFMQNFEAKFGIELEQVYTAKMLFGLSQMIQQKRIEPSTRILAIHTGGLQGRLKSE</sequence>
<evidence type="ECO:0000256" key="5">
    <source>
        <dbReference type="PIRSR" id="PIRSR006278-2"/>
    </source>
</evidence>
<dbReference type="PANTHER" id="PTHR43780:SF2">
    <property type="entry name" value="1-AMINOCYCLOPROPANE-1-CARBOXYLATE DEAMINASE-RELATED"/>
    <property type="match status" value="1"/>
</dbReference>
<dbReference type="InterPro" id="IPR036052">
    <property type="entry name" value="TrpB-like_PALP_sf"/>
</dbReference>
<evidence type="ECO:0000313" key="7">
    <source>
        <dbReference type="EMBL" id="MDY6485636.1"/>
    </source>
</evidence>
<reference evidence="8 9" key="1">
    <citation type="submission" date="2019-11" db="EMBL/GenBank/DDBJ databases">
        <authorList>
            <person name="An D."/>
        </authorList>
    </citation>
    <scope>NUCLEOTIDE SEQUENCE [LARGE SCALE GENOMIC DNA]</scope>
    <source>
        <strain evidence="8 9">YIM 103518</strain>
    </source>
</reference>
<evidence type="ECO:0000256" key="2">
    <source>
        <dbReference type="ARBA" id="ARBA00008639"/>
    </source>
</evidence>
<dbReference type="EMBL" id="JAXHPL010000001">
    <property type="protein sequence ID" value="MDY6485636.1"/>
    <property type="molecule type" value="Genomic_DNA"/>
</dbReference>
<feature type="active site" description="Nucleophile" evidence="4">
    <location>
        <position position="64"/>
    </location>
</feature>
<comment type="similarity">
    <text evidence="2">Belongs to the ACC deaminase/D-cysteine desulfhydrase family.</text>
</comment>
<dbReference type="EMBL" id="WLYL01000012">
    <property type="protein sequence ID" value="MTD10922.1"/>
    <property type="molecule type" value="Genomic_DNA"/>
</dbReference>
<evidence type="ECO:0000313" key="10">
    <source>
        <dbReference type="Proteomes" id="UP001278995"/>
    </source>
</evidence>
<comment type="caution">
    <text evidence="8">The sequence shown here is derived from an EMBL/GenBank/DDBJ whole genome shotgun (WGS) entry which is preliminary data.</text>
</comment>
<dbReference type="InterPro" id="IPR001926">
    <property type="entry name" value="TrpB-like_PALP"/>
</dbReference>
<dbReference type="Proteomes" id="UP001278995">
    <property type="component" value="Unassembled WGS sequence"/>
</dbReference>
<protein>
    <submittedName>
        <fullName evidence="8">Pyridoxal-phosphate dependent enzyme</fullName>
    </submittedName>
</protein>
<evidence type="ECO:0000256" key="3">
    <source>
        <dbReference type="ARBA" id="ARBA00022898"/>
    </source>
</evidence>
<keyword evidence="3 5" id="KW-0663">Pyridoxal phosphate</keyword>
<feature type="domain" description="Tryptophan synthase beta chain-like PALP" evidence="6">
    <location>
        <begin position="17"/>
        <end position="280"/>
    </location>
</feature>
<proteinExistence type="inferred from homology"/>
<evidence type="ECO:0000256" key="1">
    <source>
        <dbReference type="ARBA" id="ARBA00001933"/>
    </source>
</evidence>